<evidence type="ECO:0000256" key="7">
    <source>
        <dbReference type="HAMAP-Rule" id="MF_00412"/>
    </source>
</evidence>
<comment type="function">
    <text evidence="7">Catalyzes the NADPH-dependent reduction of L-glutamate 5-phosphate into L-glutamate 5-semialdehyde and phosphate. The product spontaneously undergoes cyclization to form 1-pyrroline-5-carboxylate.</text>
</comment>
<dbReference type="Pfam" id="PF00171">
    <property type="entry name" value="Aldedh"/>
    <property type="match status" value="1"/>
</dbReference>
<gene>
    <name evidence="7" type="primary">proA</name>
    <name evidence="9" type="ORF">GTC17254_15340</name>
</gene>
<dbReference type="AlphaFoldDB" id="A0AB33IZC0"/>
<proteinExistence type="inferred from homology"/>
<dbReference type="EMBL" id="AP035786">
    <property type="protein sequence ID" value="BFO73937.1"/>
    <property type="molecule type" value="Genomic_DNA"/>
</dbReference>
<dbReference type="GO" id="GO:0004350">
    <property type="term" value="F:glutamate-5-semialdehyde dehydrogenase activity"/>
    <property type="evidence" value="ECO:0007669"/>
    <property type="project" value="UniProtKB-UniRule"/>
</dbReference>
<dbReference type="Gene3D" id="3.40.309.10">
    <property type="entry name" value="Aldehyde Dehydrogenase, Chain A, domain 2"/>
    <property type="match status" value="1"/>
</dbReference>
<dbReference type="Gene3D" id="3.40.605.10">
    <property type="entry name" value="Aldehyde Dehydrogenase, Chain A, domain 1"/>
    <property type="match status" value="1"/>
</dbReference>
<dbReference type="PROSITE" id="PS01223">
    <property type="entry name" value="PROA"/>
    <property type="match status" value="1"/>
</dbReference>
<dbReference type="InterPro" id="IPR016162">
    <property type="entry name" value="Ald_DH_N"/>
</dbReference>
<evidence type="ECO:0000256" key="6">
    <source>
        <dbReference type="ARBA" id="ARBA00049024"/>
    </source>
</evidence>
<dbReference type="GO" id="GO:0050661">
    <property type="term" value="F:NADP binding"/>
    <property type="evidence" value="ECO:0007669"/>
    <property type="project" value="InterPro"/>
</dbReference>
<evidence type="ECO:0000256" key="2">
    <source>
        <dbReference type="ARBA" id="ARBA00022605"/>
    </source>
</evidence>
<sequence>MALQQTFRNVKKASRKLASMTDEQRNTLLEYVAAAISRHSNRLLEANKRDLERMDASNPMYDRLLLTPERLQEIAASIRQVATLPSPTGHILKEQTLSNGLHLRRVSVPFGVIGVIYEARPNVTFDVFALCLKSGNACILKCGRDAYDSCQAAVALIHDVLQVAGTDTDIIQLLPASHEATAEMLNAVDYIDLCIPRGGKQLIEFVRNTARIPVIETGAGVVHCYIDKAADLSIGRSIICNAKTRRCSVCNSLDCLLIHESLLNDLPSLCEPLAQKQVKLHVDACAMLALQDYYPADLLIPVGNNDVWNTEWLSMQMGIRTVNSLDEAIEHIDTYGSGHSECIVTEDQAAAKQFQIMVDAACVYVNAPTSFTDGAQFGLGAEIGISTQKLGARGPMALEEMTTYKWLIDGHGQIRE</sequence>
<dbReference type="PIRSF" id="PIRSF000151">
    <property type="entry name" value="GPR"/>
    <property type="match status" value="1"/>
</dbReference>
<dbReference type="EC" id="1.2.1.41" evidence="7"/>
<dbReference type="HAMAP" id="MF_00412">
    <property type="entry name" value="ProA"/>
    <property type="match status" value="1"/>
</dbReference>
<evidence type="ECO:0000256" key="4">
    <source>
        <dbReference type="ARBA" id="ARBA00022857"/>
    </source>
</evidence>
<evidence type="ECO:0000256" key="3">
    <source>
        <dbReference type="ARBA" id="ARBA00022650"/>
    </source>
</evidence>
<dbReference type="GO" id="GO:0055129">
    <property type="term" value="P:L-proline biosynthetic process"/>
    <property type="evidence" value="ECO:0007669"/>
    <property type="project" value="UniProtKB-UniRule"/>
</dbReference>
<dbReference type="CDD" id="cd07079">
    <property type="entry name" value="ALDH_F18-19_ProA-GPR"/>
    <property type="match status" value="1"/>
</dbReference>
<dbReference type="InterPro" id="IPR016163">
    <property type="entry name" value="Ald_DH_C"/>
</dbReference>
<keyword evidence="5 7" id="KW-0560">Oxidoreductase</keyword>
<keyword evidence="2 7" id="KW-0028">Amino-acid biosynthesis</keyword>
<accession>A0AB33IZC0</accession>
<keyword evidence="7" id="KW-0963">Cytoplasm</keyword>
<dbReference type="InterPro" id="IPR012134">
    <property type="entry name" value="Glu-5-SA_DH"/>
</dbReference>
<dbReference type="InterPro" id="IPR016161">
    <property type="entry name" value="Ald_DH/histidinol_DH"/>
</dbReference>
<reference evidence="9" key="1">
    <citation type="submission" date="2024-07" db="EMBL/GenBank/DDBJ databases">
        <title>Complete genome sequence of Prevotella sp. YM-2024 GTC17254.</title>
        <authorList>
            <person name="Hayashi M."/>
            <person name="Muto Y."/>
            <person name="Tanaka K."/>
            <person name="Niwa H."/>
        </authorList>
    </citation>
    <scope>NUCLEOTIDE SEQUENCE</scope>
    <source>
        <strain evidence="9">GTC17254</strain>
    </source>
</reference>
<comment type="subcellular location">
    <subcellularLocation>
        <location evidence="7">Cytoplasm</location>
    </subcellularLocation>
</comment>
<dbReference type="NCBIfam" id="TIGR00407">
    <property type="entry name" value="proA"/>
    <property type="match status" value="1"/>
</dbReference>
<dbReference type="InterPro" id="IPR000965">
    <property type="entry name" value="GPR_dom"/>
</dbReference>
<dbReference type="PANTHER" id="PTHR11063">
    <property type="entry name" value="GLUTAMATE SEMIALDEHYDE DEHYDROGENASE"/>
    <property type="match status" value="1"/>
</dbReference>
<organism evidence="9">
    <name type="scientific">Prevotella sp. GTC17254</name>
    <dbReference type="NCBI Taxonomy" id="3236794"/>
    <lineage>
        <taxon>Bacteria</taxon>
        <taxon>Pseudomonadati</taxon>
        <taxon>Bacteroidota</taxon>
        <taxon>Bacteroidia</taxon>
        <taxon>Bacteroidales</taxon>
        <taxon>Prevotellaceae</taxon>
        <taxon>Prevotella</taxon>
    </lineage>
</organism>
<keyword evidence="4 7" id="KW-0521">NADP</keyword>
<name>A0AB33IZC0_9BACT</name>
<evidence type="ECO:0000256" key="5">
    <source>
        <dbReference type="ARBA" id="ARBA00023002"/>
    </source>
</evidence>
<dbReference type="PANTHER" id="PTHR11063:SF8">
    <property type="entry name" value="DELTA-1-PYRROLINE-5-CARBOXYLATE SYNTHASE"/>
    <property type="match status" value="1"/>
</dbReference>
<dbReference type="GO" id="GO:0005737">
    <property type="term" value="C:cytoplasm"/>
    <property type="evidence" value="ECO:0007669"/>
    <property type="project" value="UniProtKB-SubCell"/>
</dbReference>
<comment type="pathway">
    <text evidence="1 7">Amino-acid biosynthesis; L-proline biosynthesis; L-glutamate 5-semialdehyde from L-glutamate: step 2/2.</text>
</comment>
<dbReference type="SUPFAM" id="SSF53720">
    <property type="entry name" value="ALDH-like"/>
    <property type="match status" value="1"/>
</dbReference>
<evidence type="ECO:0000313" key="9">
    <source>
        <dbReference type="EMBL" id="BFO73937.1"/>
    </source>
</evidence>
<dbReference type="InterPro" id="IPR015590">
    <property type="entry name" value="Aldehyde_DH_dom"/>
</dbReference>
<keyword evidence="3 7" id="KW-0641">Proline biosynthesis</keyword>
<evidence type="ECO:0000259" key="8">
    <source>
        <dbReference type="Pfam" id="PF00171"/>
    </source>
</evidence>
<feature type="domain" description="Aldehyde dehydrogenase" evidence="8">
    <location>
        <begin position="5"/>
        <end position="266"/>
    </location>
</feature>
<comment type="similarity">
    <text evidence="7">Belongs to the gamma-glutamyl phosphate reductase family.</text>
</comment>
<comment type="catalytic activity">
    <reaction evidence="6 7">
        <text>L-glutamate 5-semialdehyde + phosphate + NADP(+) = L-glutamyl 5-phosphate + NADPH + H(+)</text>
        <dbReference type="Rhea" id="RHEA:19541"/>
        <dbReference type="ChEBI" id="CHEBI:15378"/>
        <dbReference type="ChEBI" id="CHEBI:43474"/>
        <dbReference type="ChEBI" id="CHEBI:57783"/>
        <dbReference type="ChEBI" id="CHEBI:58066"/>
        <dbReference type="ChEBI" id="CHEBI:58274"/>
        <dbReference type="ChEBI" id="CHEBI:58349"/>
        <dbReference type="EC" id="1.2.1.41"/>
    </reaction>
</comment>
<dbReference type="NCBIfam" id="NF001221">
    <property type="entry name" value="PRK00197.1"/>
    <property type="match status" value="1"/>
</dbReference>
<dbReference type="InterPro" id="IPR020593">
    <property type="entry name" value="G-glutamylP_reductase_CS"/>
</dbReference>
<protein>
    <recommendedName>
        <fullName evidence="7">Gamma-glutamyl phosphate reductase</fullName>
        <shortName evidence="7">GPR</shortName>
        <ecNumber evidence="7">1.2.1.41</ecNumber>
    </recommendedName>
    <alternativeName>
        <fullName evidence="7">Glutamate-5-semialdehyde dehydrogenase</fullName>
    </alternativeName>
    <alternativeName>
        <fullName evidence="7">Glutamyl-gamma-semialdehyde dehydrogenase</fullName>
        <shortName evidence="7">GSA dehydrogenase</shortName>
    </alternativeName>
</protein>
<evidence type="ECO:0000256" key="1">
    <source>
        <dbReference type="ARBA" id="ARBA00004985"/>
    </source>
</evidence>